<accession>A0A9W5B6R6</accession>
<gene>
    <name evidence="1" type="ORF">AGR2A_pa20004</name>
</gene>
<comment type="caution">
    <text evidence="1">The sequence shown here is derived from an EMBL/GenBank/DDBJ whole genome shotgun (WGS) entry which is preliminary data.</text>
</comment>
<proteinExistence type="predicted"/>
<keyword evidence="2" id="KW-1185">Reference proteome</keyword>
<organism evidence="1 2">
    <name type="scientific">Agrobacterium genomosp. 2 str. CFBP 5494</name>
    <dbReference type="NCBI Taxonomy" id="1183436"/>
    <lineage>
        <taxon>Bacteria</taxon>
        <taxon>Pseudomonadati</taxon>
        <taxon>Pseudomonadota</taxon>
        <taxon>Alphaproteobacteria</taxon>
        <taxon>Hyphomicrobiales</taxon>
        <taxon>Rhizobiaceae</taxon>
        <taxon>Rhizobium/Agrobacterium group</taxon>
        <taxon>Agrobacterium</taxon>
        <taxon>Agrobacterium tumefaciens complex</taxon>
    </lineage>
</organism>
<evidence type="ECO:0000313" key="2">
    <source>
        <dbReference type="Proteomes" id="UP000191933"/>
    </source>
</evidence>
<protein>
    <submittedName>
        <fullName evidence="1">Uncharacterized protein</fullName>
    </submittedName>
</protein>
<reference evidence="1 2" key="1">
    <citation type="submission" date="2016-01" db="EMBL/GenBank/DDBJ databases">
        <authorList>
            <person name="Regsiter A."/>
            <person name="william w."/>
        </authorList>
    </citation>
    <scope>NUCLEOTIDE SEQUENCE [LARGE SCALE GENOMIC DNA]</scope>
    <source>
        <strain evidence="1 2">CFBP 5494</strain>
    </source>
</reference>
<evidence type="ECO:0000313" key="1">
    <source>
        <dbReference type="EMBL" id="CUX01600.1"/>
    </source>
</evidence>
<dbReference type="AlphaFoldDB" id="A0A9W5B6R6"/>
<dbReference type="EMBL" id="FBVY01000040">
    <property type="protein sequence ID" value="CUX01600.1"/>
    <property type="molecule type" value="Genomic_DNA"/>
</dbReference>
<name>A0A9W5B6R6_9HYPH</name>
<dbReference type="Proteomes" id="UP000191933">
    <property type="component" value="Unassembled WGS sequence"/>
</dbReference>
<sequence length="67" mass="7423">MSSNILGAVICGHPADKDYTIINYGATTARVCLKSGDIVIHRSFVLRFTAQSEKFPRRIGLIGERTR</sequence>